<comment type="caution">
    <text evidence="9">The sequence shown here is derived from an EMBL/GenBank/DDBJ whole genome shotgun (WGS) entry which is preliminary data.</text>
</comment>
<feature type="binding site" evidence="7">
    <location>
        <begin position="233"/>
        <end position="235"/>
    </location>
    <ligand>
        <name>substrate</name>
    </ligand>
</feature>
<sequence length="490" mass="53027">MKKVFSFILVALISSAVSIGTFMWLNNNEPNHYSSAPEPTVKANAWPAAFAPASSQAIETDFTKAAEEVVHAVVHIKSTKMPDQQTRNFYGNPFFDQFFGGQGYSQQPRIGMGSGVIITKDGYIVTNNHVIKESDELEVTLNDNRTFNAKVIGTDEATDLALLKIEAEDLPIVKMGDSDKLKVGEWVLAVGNPFQLNSTVTAGIVSAKARNVGMSGNMGIESYIQTDAAVNPGNSGGALVNTKGELVGINTALISETGNYAGCSFAVPSSIVAKVVSDIKQYGNVQRAILGVRISDINEDLAKEKNLTTKEGVYIGVVEERGAAMDAGLEEGDVIVGINGVKIKNTGVLQEQISRYRPGDKITVEYIRDGKSNKKEITLRNYKGNTEIIKGTGIEILGAAFKELSDSERREYGLHSGVQVDGIKDGKFREAGIRNGFIILRINDNTVSSAKDVEKIYNNIMKRQSAEKVMFIAGIYPNGKTGYYAVNLTD</sequence>
<protein>
    <submittedName>
        <fullName evidence="9">Do family serine endopeptidase</fullName>
    </submittedName>
</protein>
<dbReference type="Gene3D" id="2.40.10.120">
    <property type="match status" value="1"/>
</dbReference>
<dbReference type="InterPro" id="IPR009003">
    <property type="entry name" value="Peptidase_S1_PA"/>
</dbReference>
<dbReference type="NCBIfam" id="TIGR02037">
    <property type="entry name" value="degP_htrA_DO"/>
    <property type="match status" value="1"/>
</dbReference>
<dbReference type="PROSITE" id="PS50106">
    <property type="entry name" value="PDZ"/>
    <property type="match status" value="1"/>
</dbReference>
<evidence type="ECO:0000256" key="3">
    <source>
        <dbReference type="ARBA" id="ARBA00022737"/>
    </source>
</evidence>
<dbReference type="PANTHER" id="PTHR43343">
    <property type="entry name" value="PEPTIDASE S12"/>
    <property type="match status" value="1"/>
</dbReference>
<accession>A0A9D1SBU7</accession>
<dbReference type="PANTHER" id="PTHR43343:SF3">
    <property type="entry name" value="PROTEASE DO-LIKE 8, CHLOROPLASTIC"/>
    <property type="match status" value="1"/>
</dbReference>
<evidence type="ECO:0000259" key="8">
    <source>
        <dbReference type="PROSITE" id="PS50106"/>
    </source>
</evidence>
<feature type="active site" description="Charge relay system" evidence="6">
    <location>
        <position position="235"/>
    </location>
</feature>
<dbReference type="Proteomes" id="UP000824112">
    <property type="component" value="Unassembled WGS sequence"/>
</dbReference>
<feature type="binding site" evidence="7">
    <location>
        <position position="159"/>
    </location>
    <ligand>
        <name>substrate</name>
    </ligand>
</feature>
<dbReference type="SUPFAM" id="SSF50156">
    <property type="entry name" value="PDZ domain-like"/>
    <property type="match status" value="1"/>
</dbReference>
<evidence type="ECO:0000256" key="1">
    <source>
        <dbReference type="ARBA" id="ARBA00022670"/>
    </source>
</evidence>
<gene>
    <name evidence="9" type="ORF">IAB03_01155</name>
</gene>
<dbReference type="AlphaFoldDB" id="A0A9D1SBU7"/>
<reference evidence="9" key="1">
    <citation type="submission" date="2020-10" db="EMBL/GenBank/DDBJ databases">
        <authorList>
            <person name="Gilroy R."/>
        </authorList>
    </citation>
    <scope>NUCLEOTIDE SEQUENCE</scope>
    <source>
        <strain evidence="9">CHK158-818</strain>
    </source>
</reference>
<evidence type="ECO:0000313" key="10">
    <source>
        <dbReference type="Proteomes" id="UP000824112"/>
    </source>
</evidence>
<evidence type="ECO:0000256" key="5">
    <source>
        <dbReference type="ARBA" id="ARBA00022825"/>
    </source>
</evidence>
<dbReference type="InterPro" id="IPR011782">
    <property type="entry name" value="Pept_S1C_Do"/>
</dbReference>
<feature type="active site" description="Charge relay system" evidence="6">
    <location>
        <position position="129"/>
    </location>
</feature>
<dbReference type="Gene3D" id="2.30.42.10">
    <property type="match status" value="2"/>
</dbReference>
<evidence type="ECO:0000256" key="6">
    <source>
        <dbReference type="PIRSR" id="PIRSR611782-1"/>
    </source>
</evidence>
<dbReference type="InterPro" id="IPR051201">
    <property type="entry name" value="Chloro_Bact_Ser_Proteases"/>
</dbReference>
<dbReference type="GO" id="GO:0006508">
    <property type="term" value="P:proteolysis"/>
    <property type="evidence" value="ECO:0007669"/>
    <property type="project" value="UniProtKB-KW"/>
</dbReference>
<evidence type="ECO:0000256" key="2">
    <source>
        <dbReference type="ARBA" id="ARBA00022729"/>
    </source>
</evidence>
<evidence type="ECO:0000313" key="9">
    <source>
        <dbReference type="EMBL" id="HIU54396.1"/>
    </source>
</evidence>
<evidence type="ECO:0000256" key="4">
    <source>
        <dbReference type="ARBA" id="ARBA00022801"/>
    </source>
</evidence>
<feature type="domain" description="PDZ" evidence="8">
    <location>
        <begin position="275"/>
        <end position="345"/>
    </location>
</feature>
<dbReference type="InterPro" id="IPR036034">
    <property type="entry name" value="PDZ_sf"/>
</dbReference>
<reference evidence="9" key="2">
    <citation type="journal article" date="2021" name="PeerJ">
        <title>Extensive microbial diversity within the chicken gut microbiome revealed by metagenomics and culture.</title>
        <authorList>
            <person name="Gilroy R."/>
            <person name="Ravi A."/>
            <person name="Getino M."/>
            <person name="Pursley I."/>
            <person name="Horton D.L."/>
            <person name="Alikhan N.F."/>
            <person name="Baker D."/>
            <person name="Gharbi K."/>
            <person name="Hall N."/>
            <person name="Watson M."/>
            <person name="Adriaenssens E.M."/>
            <person name="Foster-Nyarko E."/>
            <person name="Jarju S."/>
            <person name="Secka A."/>
            <person name="Antonio M."/>
            <person name="Oren A."/>
            <person name="Chaudhuri R.R."/>
            <person name="La Ragione R."/>
            <person name="Hildebrand F."/>
            <person name="Pallen M.J."/>
        </authorList>
    </citation>
    <scope>NUCLEOTIDE SEQUENCE</scope>
    <source>
        <strain evidence="9">CHK158-818</strain>
    </source>
</reference>
<proteinExistence type="predicted"/>
<keyword evidence="1" id="KW-0645">Protease</keyword>
<evidence type="ECO:0000256" key="7">
    <source>
        <dbReference type="PIRSR" id="PIRSR611782-2"/>
    </source>
</evidence>
<keyword evidence="5" id="KW-0720">Serine protease</keyword>
<dbReference type="GO" id="GO:0004252">
    <property type="term" value="F:serine-type endopeptidase activity"/>
    <property type="evidence" value="ECO:0007669"/>
    <property type="project" value="InterPro"/>
</dbReference>
<dbReference type="Pfam" id="PF13180">
    <property type="entry name" value="PDZ_2"/>
    <property type="match status" value="1"/>
</dbReference>
<organism evidence="9 10">
    <name type="scientific">Candidatus Gallibacteroides avistercoris</name>
    <dbReference type="NCBI Taxonomy" id="2840833"/>
    <lineage>
        <taxon>Bacteria</taxon>
        <taxon>Pseudomonadati</taxon>
        <taxon>Bacteroidota</taxon>
        <taxon>Bacteroidia</taxon>
        <taxon>Bacteroidales</taxon>
        <taxon>Bacteroidaceae</taxon>
        <taxon>Bacteroidaceae incertae sedis</taxon>
        <taxon>Candidatus Gallibacteroides</taxon>
    </lineage>
</organism>
<dbReference type="InterPro" id="IPR001940">
    <property type="entry name" value="Peptidase_S1C"/>
</dbReference>
<keyword evidence="3" id="KW-0677">Repeat</keyword>
<dbReference type="InterPro" id="IPR001478">
    <property type="entry name" value="PDZ"/>
</dbReference>
<dbReference type="SUPFAM" id="SSF50494">
    <property type="entry name" value="Trypsin-like serine proteases"/>
    <property type="match status" value="1"/>
</dbReference>
<feature type="binding site" evidence="7">
    <location>
        <position position="129"/>
    </location>
    <ligand>
        <name>substrate</name>
    </ligand>
</feature>
<name>A0A9D1SBU7_9BACT</name>
<dbReference type="Pfam" id="PF13365">
    <property type="entry name" value="Trypsin_2"/>
    <property type="match status" value="1"/>
</dbReference>
<dbReference type="PRINTS" id="PR00834">
    <property type="entry name" value="PROTEASES2C"/>
</dbReference>
<keyword evidence="4" id="KW-0378">Hydrolase</keyword>
<keyword evidence="2" id="KW-0732">Signal</keyword>
<dbReference type="EMBL" id="DVNA01000026">
    <property type="protein sequence ID" value="HIU54396.1"/>
    <property type="molecule type" value="Genomic_DNA"/>
</dbReference>
<feature type="active site" description="Charge relay system" evidence="6">
    <location>
        <position position="159"/>
    </location>
</feature>
<dbReference type="SMART" id="SM00228">
    <property type="entry name" value="PDZ"/>
    <property type="match status" value="1"/>
</dbReference>